<comment type="caution">
    <text evidence="3">The sequence shown here is derived from an EMBL/GenBank/DDBJ whole genome shotgun (WGS) entry which is preliminary data.</text>
</comment>
<evidence type="ECO:0000313" key="3">
    <source>
        <dbReference type="EMBL" id="KAJ7740477.1"/>
    </source>
</evidence>
<dbReference type="Proteomes" id="UP001215280">
    <property type="component" value="Unassembled WGS sequence"/>
</dbReference>
<gene>
    <name evidence="3" type="ORF">DFH07DRAFT_751592</name>
</gene>
<dbReference type="PANTHER" id="PTHR46791">
    <property type="entry name" value="EXPRESSED PROTEIN"/>
    <property type="match status" value="1"/>
</dbReference>
<dbReference type="InterPro" id="IPR058913">
    <property type="entry name" value="Integrase_dom_put"/>
</dbReference>
<dbReference type="Pfam" id="PF24764">
    <property type="entry name" value="rva_4"/>
    <property type="match status" value="2"/>
</dbReference>
<feature type="domain" description="Integrase core" evidence="2">
    <location>
        <begin position="286"/>
        <end position="360"/>
    </location>
</feature>
<dbReference type="PANTHER" id="PTHR46791:SF5">
    <property type="entry name" value="CLR5 DOMAIN-CONTAINING PROTEIN-RELATED"/>
    <property type="match status" value="1"/>
</dbReference>
<protein>
    <recommendedName>
        <fullName evidence="2">Integrase core domain-containing protein</fullName>
    </recommendedName>
</protein>
<dbReference type="AlphaFoldDB" id="A0AAD7ID84"/>
<organism evidence="3 4">
    <name type="scientific">Mycena maculata</name>
    <dbReference type="NCBI Taxonomy" id="230809"/>
    <lineage>
        <taxon>Eukaryota</taxon>
        <taxon>Fungi</taxon>
        <taxon>Dikarya</taxon>
        <taxon>Basidiomycota</taxon>
        <taxon>Agaricomycotina</taxon>
        <taxon>Agaricomycetes</taxon>
        <taxon>Agaricomycetidae</taxon>
        <taxon>Agaricales</taxon>
        <taxon>Marasmiineae</taxon>
        <taxon>Mycenaceae</taxon>
        <taxon>Mycena</taxon>
    </lineage>
</organism>
<sequence>MADPELVPLPLETIRIAFFQLTDRVNTALRTQIGDRLCLQEQNGGVLRLLQSIQQHADVIPVAEHQIMEDSITQMLEALATASVQSEDPPPAGPGISVSRTTHTGQRGRPRIEIDYDFLAFGLELRGPTGLAPVAGVASRTIRCRALEYGLVDPADPVYVETRDENSGDLVRTYTFSTTAPVSSITDEDLDQLMHQILQIFPTFGQHMIDGHLRQLSHHVPTSRVRESWHIIIHAFINGYSRFVTGIRANNNNNRAATVLDLFLQDVLHHGVPQLASRVLISIRVCRSVHNIRIERLWCDVTRGFGRKWSNFFLALEFSAGLRPDLDAHIWLIHHLFLPAINQDAIDWVRTWNDISKTTQMALTSFGFQPCL</sequence>
<evidence type="ECO:0000313" key="4">
    <source>
        <dbReference type="Proteomes" id="UP001215280"/>
    </source>
</evidence>
<accession>A0AAD7ID84</accession>
<name>A0AAD7ID84_9AGAR</name>
<keyword evidence="4" id="KW-1185">Reference proteome</keyword>
<reference evidence="3" key="1">
    <citation type="submission" date="2023-03" db="EMBL/GenBank/DDBJ databases">
        <title>Massive genome expansion in bonnet fungi (Mycena s.s.) driven by repeated elements and novel gene families across ecological guilds.</title>
        <authorList>
            <consortium name="Lawrence Berkeley National Laboratory"/>
            <person name="Harder C.B."/>
            <person name="Miyauchi S."/>
            <person name="Viragh M."/>
            <person name="Kuo A."/>
            <person name="Thoen E."/>
            <person name="Andreopoulos B."/>
            <person name="Lu D."/>
            <person name="Skrede I."/>
            <person name="Drula E."/>
            <person name="Henrissat B."/>
            <person name="Morin E."/>
            <person name="Kohler A."/>
            <person name="Barry K."/>
            <person name="LaButti K."/>
            <person name="Morin E."/>
            <person name="Salamov A."/>
            <person name="Lipzen A."/>
            <person name="Mereny Z."/>
            <person name="Hegedus B."/>
            <person name="Baldrian P."/>
            <person name="Stursova M."/>
            <person name="Weitz H."/>
            <person name="Taylor A."/>
            <person name="Grigoriev I.V."/>
            <person name="Nagy L.G."/>
            <person name="Martin F."/>
            <person name="Kauserud H."/>
        </authorList>
    </citation>
    <scope>NUCLEOTIDE SEQUENCE</scope>
    <source>
        <strain evidence="3">CBHHK188m</strain>
    </source>
</reference>
<feature type="domain" description="Integrase core" evidence="2">
    <location>
        <begin position="227"/>
        <end position="274"/>
    </location>
</feature>
<evidence type="ECO:0000259" key="2">
    <source>
        <dbReference type="Pfam" id="PF24764"/>
    </source>
</evidence>
<evidence type="ECO:0000256" key="1">
    <source>
        <dbReference type="SAM" id="MobiDB-lite"/>
    </source>
</evidence>
<dbReference type="EMBL" id="JARJLG010000127">
    <property type="protein sequence ID" value="KAJ7740477.1"/>
    <property type="molecule type" value="Genomic_DNA"/>
</dbReference>
<proteinExistence type="predicted"/>
<feature type="region of interest" description="Disordered" evidence="1">
    <location>
        <begin position="82"/>
        <end position="107"/>
    </location>
</feature>